<gene>
    <name evidence="1" type="ORF">SAMN02949497_0819</name>
</gene>
<name>A0A1Y6CYY9_9GAMM</name>
<accession>A0A1Y6CYY9</accession>
<keyword evidence="2" id="KW-1185">Reference proteome</keyword>
<dbReference type="EMBL" id="FXAM01000001">
    <property type="protein sequence ID" value="SMF93532.1"/>
    <property type="molecule type" value="Genomic_DNA"/>
</dbReference>
<reference evidence="1 2" key="1">
    <citation type="submission" date="2016-12" db="EMBL/GenBank/DDBJ databases">
        <authorList>
            <person name="Song W.-J."/>
            <person name="Kurnit D.M."/>
        </authorList>
    </citation>
    <scope>NUCLEOTIDE SEQUENCE [LARGE SCALE GENOMIC DNA]</scope>
    <source>
        <strain evidence="1 2">175</strain>
    </source>
</reference>
<evidence type="ECO:0008006" key="3">
    <source>
        <dbReference type="Google" id="ProtNLM"/>
    </source>
</evidence>
<dbReference type="RefSeq" id="WP_085210196.1">
    <property type="nucleotide sequence ID" value="NZ_FXAM01000001.1"/>
</dbReference>
<dbReference type="STRING" id="1760988.SAMN02949497_0819"/>
<dbReference type="Pfam" id="PF08856">
    <property type="entry name" value="DUF1826"/>
    <property type="match status" value="1"/>
</dbReference>
<sequence>MASAAPLSAPMAWPHAIETTQPADLALIYRPEVNLCVLRRPVTPWMQGFVARLLSGPWVFERELRIGMERPPVASLLPDEVHALPGAEAWLADVEYLVELFRDLFGPEGLGLRLRTLEKAMCPRFHVDNVPVRLICTYGGLGTEWLPDATVDRTRLGRGACGQPDEVSGLVLDPGMARAVPAYAIGLLKGCRWEGNEERGIVHRSPTPTPQQPRRLLLTLDPL</sequence>
<evidence type="ECO:0000313" key="1">
    <source>
        <dbReference type="EMBL" id="SMF93532.1"/>
    </source>
</evidence>
<dbReference type="AlphaFoldDB" id="A0A1Y6CYY9"/>
<proteinExistence type="predicted"/>
<organism evidence="1 2">
    <name type="scientific">Methylomagnum ishizawai</name>
    <dbReference type="NCBI Taxonomy" id="1760988"/>
    <lineage>
        <taxon>Bacteria</taxon>
        <taxon>Pseudomonadati</taxon>
        <taxon>Pseudomonadota</taxon>
        <taxon>Gammaproteobacteria</taxon>
        <taxon>Methylococcales</taxon>
        <taxon>Methylococcaceae</taxon>
        <taxon>Methylomagnum</taxon>
    </lineage>
</organism>
<evidence type="ECO:0000313" key="2">
    <source>
        <dbReference type="Proteomes" id="UP000192923"/>
    </source>
</evidence>
<protein>
    <recommendedName>
        <fullName evidence="3">DUF1826 domain-containing protein</fullName>
    </recommendedName>
</protein>
<dbReference type="Proteomes" id="UP000192923">
    <property type="component" value="Unassembled WGS sequence"/>
</dbReference>
<dbReference type="InterPro" id="IPR014955">
    <property type="entry name" value="DUF1826"/>
</dbReference>